<comment type="function">
    <text evidence="16">Cleaves the distal alpha 1,2-linked glucose residue from the Glc(3)Man(9)GlcNAc(2) oligosaccharide precursor.</text>
</comment>
<feature type="compositionally biased region" description="Basic and acidic residues" evidence="17">
    <location>
        <begin position="1"/>
        <end position="27"/>
    </location>
</feature>
<evidence type="ECO:0000256" key="12">
    <source>
        <dbReference type="ARBA" id="ARBA00038888"/>
    </source>
</evidence>
<evidence type="ECO:0000313" key="21">
    <source>
        <dbReference type="Proteomes" id="UP000507470"/>
    </source>
</evidence>
<dbReference type="GO" id="GO:0006487">
    <property type="term" value="P:protein N-linked glycosylation"/>
    <property type="evidence" value="ECO:0007669"/>
    <property type="project" value="UniProtKB-UniRule"/>
</dbReference>
<reference evidence="20 21" key="1">
    <citation type="submission" date="2020-06" db="EMBL/GenBank/DDBJ databases">
        <authorList>
            <person name="Li R."/>
            <person name="Bekaert M."/>
        </authorList>
    </citation>
    <scope>NUCLEOTIDE SEQUENCE [LARGE SCALE GENOMIC DNA]</scope>
    <source>
        <strain evidence="21">wild</strain>
    </source>
</reference>
<evidence type="ECO:0000256" key="14">
    <source>
        <dbReference type="ARBA" id="ARBA00054325"/>
    </source>
</evidence>
<dbReference type="Proteomes" id="UP000507470">
    <property type="component" value="Unassembled WGS sequence"/>
</dbReference>
<feature type="domain" description="Glycosyl hydrolase family 63 N-terminal" evidence="19">
    <location>
        <begin position="92"/>
        <end position="276"/>
    </location>
</feature>
<comment type="function">
    <text evidence="14">In the context of N-glycan degradation, cleaves the distal alpha 1,2-linked glucose residue from the Glc(3)Man(9)GlcNAc(2) oligosaccharide precursor in a highly specific manner.</text>
</comment>
<dbReference type="InterPro" id="IPR038518">
    <property type="entry name" value="Glyco_hydro_63N_sf"/>
</dbReference>
<dbReference type="GO" id="GO:0009311">
    <property type="term" value="P:oligosaccharide metabolic process"/>
    <property type="evidence" value="ECO:0007669"/>
    <property type="project" value="UniProtKB-UniRule"/>
</dbReference>
<protein>
    <recommendedName>
        <fullName evidence="15 16">Mannosyl-oligosaccharide glucosidase</fullName>
        <ecNumber evidence="12 16">3.2.1.106</ecNumber>
    </recommendedName>
</protein>
<dbReference type="EMBL" id="CACVKT020009472">
    <property type="protein sequence ID" value="CAC5421993.1"/>
    <property type="molecule type" value="Genomic_DNA"/>
</dbReference>
<dbReference type="GO" id="GO:0005789">
    <property type="term" value="C:endoplasmic reticulum membrane"/>
    <property type="evidence" value="ECO:0007669"/>
    <property type="project" value="UniProtKB-SubCell"/>
</dbReference>
<evidence type="ECO:0000256" key="8">
    <source>
        <dbReference type="ARBA" id="ARBA00022989"/>
    </source>
</evidence>
<evidence type="ECO:0000256" key="13">
    <source>
        <dbReference type="ARBA" id="ARBA00052596"/>
    </source>
</evidence>
<sequence length="820" mass="94193">MSKHSEIRKRNNPDRTHDPKIKINDLKHKSKSKQSFTKPSNLATIFLMVIVISGIGYWRYQTMLKEVVKIPLGVHKINQDNSTSATVNPDRFWGSYRPNLYFGMKTRSPQSPLFGFMWLTQFAREMPPPVRHWCDQGDSLQKYGWLKHDGVNFGIQELEERTYKIRTEFVKRIGGQHGGDWTARISVTPKGSAKETVVSLMFYVALDGQGTLQQELIKNRLSAVTGSSEELGDFSLSFSKQKGPNSAKYNHLISYVSRLDKITDLVKNAFQVKAWDKEHTLPFFALGGRLVPRESPGGPNIMVYQVTVHLPSEIEIVYESGSFVNRPNTLSGDIFQQELTKYSTAFDKRFTKTFALEEKGYNSADIDFAKAAMSNMIGGIGYFYGSSVVQSRYNDKPIEYWPAALYTAVPSRSFFPRGFLWDEGFHNLLISRWDSTISKDILSHWFDLINIEGWIPREQILGDEARARVPVEFVVQHNENANPPTLFLPLQRLVSEMKGSTDPKDRHFLESIFPRLKTWFDWYNSTQRGSQPLTYRWRGRDFHPKHELNPKTLTSGLDDFPRASHPTVDERHVDLRCWIALASGILADIADAVGKDSSEYKATYAVLSDNKLLQTLHWWPQKQRFADYGLHTDKISLVKPKPPPNVHPNNLPPMQKERMVKAEPTYQFINAFGYVSLFPFLLKFVDPNSVQLFKLLGDLKNPDLLWTNFGLRSLARTAPLYNRHNTEHDPPYWRGAIWINMNYLTLGALNHYAKTEGQYQKLANGIYTELRNNVVSNIIKEYRRTGYIWEQYDDKSGNGKGSHPFTGWSALVVLIMAEEY</sequence>
<evidence type="ECO:0000256" key="15">
    <source>
        <dbReference type="ARBA" id="ARBA00073940"/>
    </source>
</evidence>
<comment type="subcellular location">
    <subcellularLocation>
        <location evidence="1 16">Endoplasmic reticulum membrane</location>
        <topology evidence="1 16">Single-pass type II membrane protein</topology>
    </subcellularLocation>
</comment>
<dbReference type="Pfam" id="PF16923">
    <property type="entry name" value="Glyco_hydro_63N"/>
    <property type="match status" value="1"/>
</dbReference>
<evidence type="ECO:0000256" key="7">
    <source>
        <dbReference type="ARBA" id="ARBA00022968"/>
    </source>
</evidence>
<dbReference type="OrthoDB" id="410058at2759"/>
<keyword evidence="5 16" id="KW-0378">Hydrolase</keyword>
<dbReference type="AlphaFoldDB" id="A0A6J8EPY1"/>
<dbReference type="Gene3D" id="2.70.98.110">
    <property type="entry name" value="Glycosyl hydrolase family 63, N-terminal domain"/>
    <property type="match status" value="1"/>
</dbReference>
<proteinExistence type="inferred from homology"/>
<dbReference type="InterPro" id="IPR012341">
    <property type="entry name" value="6hp_glycosidase-like_sf"/>
</dbReference>
<dbReference type="Pfam" id="PF03200">
    <property type="entry name" value="Glyco_hydro_63"/>
    <property type="match status" value="1"/>
</dbReference>
<dbReference type="InterPro" id="IPR004888">
    <property type="entry name" value="Glycoside_hydrolase_63"/>
</dbReference>
<evidence type="ECO:0000256" key="11">
    <source>
        <dbReference type="ARBA" id="ARBA00023295"/>
    </source>
</evidence>
<dbReference type="PANTHER" id="PTHR10412">
    <property type="entry name" value="MANNOSYL-OLIGOSACCHARIDE GLUCOSIDASE"/>
    <property type="match status" value="1"/>
</dbReference>
<organism evidence="20 21">
    <name type="scientific">Mytilus coruscus</name>
    <name type="common">Sea mussel</name>
    <dbReference type="NCBI Taxonomy" id="42192"/>
    <lineage>
        <taxon>Eukaryota</taxon>
        <taxon>Metazoa</taxon>
        <taxon>Spiralia</taxon>
        <taxon>Lophotrochozoa</taxon>
        <taxon>Mollusca</taxon>
        <taxon>Bivalvia</taxon>
        <taxon>Autobranchia</taxon>
        <taxon>Pteriomorphia</taxon>
        <taxon>Mytilida</taxon>
        <taxon>Mytiloidea</taxon>
        <taxon>Mytilidae</taxon>
        <taxon>Mytilinae</taxon>
        <taxon>Mytilus</taxon>
    </lineage>
</organism>
<dbReference type="InterPro" id="IPR008928">
    <property type="entry name" value="6-hairpin_glycosidase_sf"/>
</dbReference>
<comment type="catalytic activity">
    <reaction evidence="13">
        <text>N(4)-(alpha-D-Glc-(1-&gt;2)-alpha-D-Glc-(1-&gt;3)-alpha-D-Glc-(1-&gt;3)-alpha-D-Man-(1-&gt;2)-alpha-D-Man-(1-&gt;2)-alpha-D-Man-(1-&gt;3)-[alpha-D-Man-(1-&gt;2)-alpha-D-Man-(1-&gt;3)-[alpha-D-Man-(1-&gt;2)-alpha-D-Man-(1-&gt;6)]-alpha-D-Man-(1-&gt;6)]-beta-D-Man-(1-&gt;4)-beta-D-GlcNAc-(1-&gt;4)-beta-D-GlcNAc)-L-asparaginyl-[protein] + H2O = N(4)-(alpha-D-Glc-(1-&gt;3)-alpha-D-Glc-(1-&gt;3)-alpha-D-Man-(1-&gt;2)-alpha-D-Man-(1-&gt;2)-alpha-D-Man-(1-&gt;3)-[alpha-D-Man-(1-&gt;2)-alpha-D-Man-(1-&gt;3)-[alpha-D-Man-(1-&gt;2)-alpha-D-Man-(1-&gt;6)]-alpha-D-Man-(1-&gt;6)]-beta-D-Man-(1-&gt;4)-beta-D-GlcNAc-(1-&gt;4)-beta-D-GlcNAc)-L-asparaginyl-[protein] + beta-D-glucose</text>
        <dbReference type="Rhea" id="RHEA:55988"/>
        <dbReference type="Rhea" id="RHEA-COMP:12806"/>
        <dbReference type="Rhea" id="RHEA-COMP:14355"/>
        <dbReference type="ChEBI" id="CHEBI:15377"/>
        <dbReference type="ChEBI" id="CHEBI:15903"/>
        <dbReference type="ChEBI" id="CHEBI:59082"/>
        <dbReference type="ChEBI" id="CHEBI:132537"/>
        <dbReference type="EC" id="3.2.1.106"/>
    </reaction>
    <physiologicalReaction direction="left-to-right" evidence="13">
        <dbReference type="Rhea" id="RHEA:55989"/>
    </physiologicalReaction>
</comment>
<evidence type="ECO:0000256" key="1">
    <source>
        <dbReference type="ARBA" id="ARBA00004648"/>
    </source>
</evidence>
<evidence type="ECO:0000259" key="19">
    <source>
        <dbReference type="Pfam" id="PF16923"/>
    </source>
</evidence>
<dbReference type="EC" id="3.2.1.106" evidence="12 16"/>
<comment type="similarity">
    <text evidence="3 16">Belongs to the glycosyl hydrolase 63 family.</text>
</comment>
<comment type="pathway">
    <text evidence="2">Glycan metabolism; N-glycan degradation.</text>
</comment>
<keyword evidence="6 16" id="KW-0256">Endoplasmic reticulum</keyword>
<feature type="region of interest" description="Disordered" evidence="17">
    <location>
        <begin position="1"/>
        <end position="34"/>
    </location>
</feature>
<keyword evidence="9 16" id="KW-0472">Membrane</keyword>
<feature type="domain" description="Glycosyl hydrolase family 63 C-terminal" evidence="18">
    <location>
        <begin position="331"/>
        <end position="818"/>
    </location>
</feature>
<dbReference type="GO" id="GO:0004573">
    <property type="term" value="F:Glc3Man9GlcNAc2 oligosaccharide glucosidase activity"/>
    <property type="evidence" value="ECO:0007669"/>
    <property type="project" value="UniProtKB-UniRule"/>
</dbReference>
<dbReference type="InterPro" id="IPR031335">
    <property type="entry name" value="Glyco_hydro_63_C"/>
</dbReference>
<evidence type="ECO:0000256" key="3">
    <source>
        <dbReference type="ARBA" id="ARBA00010833"/>
    </source>
</evidence>
<gene>
    <name evidence="20" type="ORF">MCOR_54067</name>
</gene>
<evidence type="ECO:0000256" key="6">
    <source>
        <dbReference type="ARBA" id="ARBA00022824"/>
    </source>
</evidence>
<dbReference type="InterPro" id="IPR031631">
    <property type="entry name" value="Glyco_hydro_63N"/>
</dbReference>
<keyword evidence="11 16" id="KW-0326">Glycosidase</keyword>
<accession>A0A6J8EPY1</accession>
<keyword evidence="21" id="KW-1185">Reference proteome</keyword>
<keyword evidence="4 16" id="KW-0812">Transmembrane</keyword>
<keyword evidence="8 16" id="KW-1133">Transmembrane helix</keyword>
<keyword evidence="10" id="KW-0325">Glycoprotein</keyword>
<dbReference type="Gene3D" id="1.50.10.10">
    <property type="match status" value="1"/>
</dbReference>
<dbReference type="FunFam" id="2.70.98.110:FF:000001">
    <property type="entry name" value="Mannosyl-oligosaccharide glucosidase"/>
    <property type="match status" value="1"/>
</dbReference>
<evidence type="ECO:0000313" key="20">
    <source>
        <dbReference type="EMBL" id="CAC5421993.1"/>
    </source>
</evidence>
<evidence type="ECO:0000259" key="18">
    <source>
        <dbReference type="Pfam" id="PF03200"/>
    </source>
</evidence>
<dbReference type="SUPFAM" id="SSF48208">
    <property type="entry name" value="Six-hairpin glycosidases"/>
    <property type="match status" value="1"/>
</dbReference>
<dbReference type="FunFam" id="1.50.10.10:FF:000009">
    <property type="entry name" value="mannosyl-oligosaccharide glucosidase"/>
    <property type="match status" value="1"/>
</dbReference>
<evidence type="ECO:0000256" key="2">
    <source>
        <dbReference type="ARBA" id="ARBA00004740"/>
    </source>
</evidence>
<feature type="transmembrane region" description="Helical" evidence="16">
    <location>
        <begin position="41"/>
        <end position="60"/>
    </location>
</feature>
<evidence type="ECO:0000256" key="9">
    <source>
        <dbReference type="ARBA" id="ARBA00023136"/>
    </source>
</evidence>
<dbReference type="PANTHER" id="PTHR10412:SF11">
    <property type="entry name" value="MANNOSYL-OLIGOSACCHARIDE GLUCOSIDASE"/>
    <property type="match status" value="1"/>
</dbReference>
<evidence type="ECO:0000256" key="16">
    <source>
        <dbReference type="RuleBase" id="RU368089"/>
    </source>
</evidence>
<name>A0A6J8EPY1_MYTCO</name>
<evidence type="ECO:0000256" key="17">
    <source>
        <dbReference type="SAM" id="MobiDB-lite"/>
    </source>
</evidence>
<evidence type="ECO:0000256" key="10">
    <source>
        <dbReference type="ARBA" id="ARBA00023180"/>
    </source>
</evidence>
<keyword evidence="7" id="KW-0735">Signal-anchor</keyword>
<evidence type="ECO:0000256" key="4">
    <source>
        <dbReference type="ARBA" id="ARBA00022692"/>
    </source>
</evidence>
<evidence type="ECO:0000256" key="5">
    <source>
        <dbReference type="ARBA" id="ARBA00022801"/>
    </source>
</evidence>